<organism evidence="3 4">
    <name type="scientific">Lactococcus nasutitermitis</name>
    <dbReference type="NCBI Taxonomy" id="1652957"/>
    <lineage>
        <taxon>Bacteria</taxon>
        <taxon>Bacillati</taxon>
        <taxon>Bacillota</taxon>
        <taxon>Bacilli</taxon>
        <taxon>Lactobacillales</taxon>
        <taxon>Streptococcaceae</taxon>
        <taxon>Lactococcus</taxon>
    </lineage>
</organism>
<feature type="domain" description="WxL" evidence="2">
    <location>
        <begin position="30"/>
        <end position="216"/>
    </location>
</feature>
<reference evidence="4" key="1">
    <citation type="journal article" date="2019" name="Int. J. Syst. Evol. Microbiol.">
        <title>The Global Catalogue of Microorganisms (GCM) 10K type strain sequencing project: providing services to taxonomists for standard genome sequencing and annotation.</title>
        <authorList>
            <consortium name="The Broad Institute Genomics Platform"/>
            <consortium name="The Broad Institute Genome Sequencing Center for Infectious Disease"/>
            <person name="Wu L."/>
            <person name="Ma J."/>
        </authorList>
    </citation>
    <scope>NUCLEOTIDE SEQUENCE [LARGE SCALE GENOMIC DNA]</scope>
    <source>
        <strain evidence="4">CCUG 63287</strain>
    </source>
</reference>
<evidence type="ECO:0000256" key="1">
    <source>
        <dbReference type="SAM" id="SignalP"/>
    </source>
</evidence>
<keyword evidence="1" id="KW-0732">Signal</keyword>
<dbReference type="Pfam" id="PF13731">
    <property type="entry name" value="WxL"/>
    <property type="match status" value="1"/>
</dbReference>
<accession>A0ABV9JB32</accession>
<protein>
    <submittedName>
        <fullName evidence="3">WxL domain-containing protein</fullName>
    </submittedName>
</protein>
<feature type="chain" id="PRO_5045102370" evidence="1">
    <location>
        <begin position="27"/>
        <end position="219"/>
    </location>
</feature>
<dbReference type="Proteomes" id="UP001595987">
    <property type="component" value="Unassembled WGS sequence"/>
</dbReference>
<feature type="signal peptide" evidence="1">
    <location>
        <begin position="1"/>
        <end position="26"/>
    </location>
</feature>
<dbReference type="RefSeq" id="WP_213533694.1">
    <property type="nucleotide sequence ID" value="NZ_BOVQ01000002.1"/>
</dbReference>
<sequence length="219" mass="22152">MKKGITLASATLTALALIATAGPAFADSTSTTSWDTTNTVTFQAPDSTTPLPPINVPQPGTPTTPGALALDYASNLNFGTYTVDGATTDFTTSEDADVTSSQPLVAWHDLRGAASPAFNITASTSGFSDMNQATITFGAGTASNVTPTTPALTDVSAVTPAGSVTLTNDGQPNQIAADSGATPGYYADTFANAKLSVPVAQQTTGTHTATITWNLTLAQ</sequence>
<evidence type="ECO:0000313" key="4">
    <source>
        <dbReference type="Proteomes" id="UP001595987"/>
    </source>
</evidence>
<keyword evidence="4" id="KW-1185">Reference proteome</keyword>
<name>A0ABV9JB32_9LACT</name>
<dbReference type="EMBL" id="JBHSGD010000004">
    <property type="protein sequence ID" value="MFC4651947.1"/>
    <property type="molecule type" value="Genomic_DNA"/>
</dbReference>
<comment type="caution">
    <text evidence="3">The sequence shown here is derived from an EMBL/GenBank/DDBJ whole genome shotgun (WGS) entry which is preliminary data.</text>
</comment>
<evidence type="ECO:0000313" key="3">
    <source>
        <dbReference type="EMBL" id="MFC4651947.1"/>
    </source>
</evidence>
<dbReference type="InterPro" id="IPR027994">
    <property type="entry name" value="WxL_dom"/>
</dbReference>
<evidence type="ECO:0000259" key="2">
    <source>
        <dbReference type="Pfam" id="PF13731"/>
    </source>
</evidence>
<gene>
    <name evidence="3" type="ORF">ACFO26_03420</name>
</gene>
<proteinExistence type="predicted"/>